<organism evidence="1">
    <name type="scientific">Cacopsylla melanoneura</name>
    <dbReference type="NCBI Taxonomy" id="428564"/>
    <lineage>
        <taxon>Eukaryota</taxon>
        <taxon>Metazoa</taxon>
        <taxon>Ecdysozoa</taxon>
        <taxon>Arthropoda</taxon>
        <taxon>Hexapoda</taxon>
        <taxon>Insecta</taxon>
        <taxon>Pterygota</taxon>
        <taxon>Neoptera</taxon>
        <taxon>Paraneoptera</taxon>
        <taxon>Hemiptera</taxon>
        <taxon>Sternorrhyncha</taxon>
        <taxon>Psylloidea</taxon>
        <taxon>Psyllidae</taxon>
        <taxon>Psyllinae</taxon>
        <taxon>Cacopsylla</taxon>
    </lineage>
</organism>
<dbReference type="EMBL" id="HBUF01002113">
    <property type="protein sequence ID" value="CAG6606109.1"/>
    <property type="molecule type" value="Transcribed_RNA"/>
</dbReference>
<reference evidence="1" key="1">
    <citation type="submission" date="2021-05" db="EMBL/GenBank/DDBJ databases">
        <authorList>
            <person name="Alioto T."/>
            <person name="Alioto T."/>
            <person name="Gomez Garrido J."/>
        </authorList>
    </citation>
    <scope>NUCLEOTIDE SEQUENCE</scope>
</reference>
<accession>A0A8D8LA63</accession>
<protein>
    <submittedName>
        <fullName evidence="1">Uncharacterized protein</fullName>
    </submittedName>
</protein>
<sequence length="104" mass="11747">MSRKQELVAIMLSTSIPVVIKKPFSCILFHFLTGNAHVDKDSSHQDKDSSINQGQLRIGLKESKSPNVCTQSHEHIRKSYIGTQLLWGTRKIRPVYVSLIVRSS</sequence>
<proteinExistence type="predicted"/>
<dbReference type="AlphaFoldDB" id="A0A8D8LA63"/>
<evidence type="ECO:0000313" key="1">
    <source>
        <dbReference type="EMBL" id="CAG6606109.1"/>
    </source>
</evidence>
<name>A0A8D8LA63_9HEMI</name>